<dbReference type="InterPro" id="IPR005545">
    <property type="entry name" value="YCII"/>
</dbReference>
<accession>A0AAD7FTS3</accession>
<dbReference type="EMBL" id="JARKIF010000006">
    <property type="protein sequence ID" value="KAJ7636916.1"/>
    <property type="molecule type" value="Genomic_DNA"/>
</dbReference>
<protein>
    <recommendedName>
        <fullName evidence="1">YCII-related domain-containing protein</fullName>
    </recommendedName>
</protein>
<dbReference type="SUPFAM" id="SSF54909">
    <property type="entry name" value="Dimeric alpha+beta barrel"/>
    <property type="match status" value="1"/>
</dbReference>
<feature type="domain" description="YCII-related" evidence="1">
    <location>
        <begin position="20"/>
        <end position="102"/>
    </location>
</feature>
<sequence length="114" mass="12724">MSTSTSPALHKFFVHAPDQTDPEAFGRRLAVRTRHLEVARQAIADGSIRIAGALLTPESILSEDKKMIGSMFIIEAESIDKVKKMIEEDVYYKEGVWDTERIIILPMALATPIP</sequence>
<dbReference type="Pfam" id="PF03795">
    <property type="entry name" value="YCII"/>
    <property type="match status" value="1"/>
</dbReference>
<dbReference type="InterPro" id="IPR051807">
    <property type="entry name" value="Sec-metab_biosynth-assoc"/>
</dbReference>
<name>A0AAD7FTS3_9AGAR</name>
<organism evidence="2 3">
    <name type="scientific">Roridomyces roridus</name>
    <dbReference type="NCBI Taxonomy" id="1738132"/>
    <lineage>
        <taxon>Eukaryota</taxon>
        <taxon>Fungi</taxon>
        <taxon>Dikarya</taxon>
        <taxon>Basidiomycota</taxon>
        <taxon>Agaricomycotina</taxon>
        <taxon>Agaricomycetes</taxon>
        <taxon>Agaricomycetidae</taxon>
        <taxon>Agaricales</taxon>
        <taxon>Marasmiineae</taxon>
        <taxon>Mycenaceae</taxon>
        <taxon>Roridomyces</taxon>
    </lineage>
</organism>
<evidence type="ECO:0000313" key="3">
    <source>
        <dbReference type="Proteomes" id="UP001221142"/>
    </source>
</evidence>
<proteinExistence type="predicted"/>
<dbReference type="Proteomes" id="UP001221142">
    <property type="component" value="Unassembled WGS sequence"/>
</dbReference>
<dbReference type="PANTHER" id="PTHR33606">
    <property type="entry name" value="PROTEIN YCII"/>
    <property type="match status" value="1"/>
</dbReference>
<dbReference type="PANTHER" id="PTHR33606:SF3">
    <property type="entry name" value="PROTEIN YCII"/>
    <property type="match status" value="1"/>
</dbReference>
<dbReference type="Gene3D" id="3.30.70.1060">
    <property type="entry name" value="Dimeric alpha+beta barrel"/>
    <property type="match status" value="1"/>
</dbReference>
<dbReference type="AlphaFoldDB" id="A0AAD7FTS3"/>
<evidence type="ECO:0000259" key="1">
    <source>
        <dbReference type="Pfam" id="PF03795"/>
    </source>
</evidence>
<comment type="caution">
    <text evidence="2">The sequence shown here is derived from an EMBL/GenBank/DDBJ whole genome shotgun (WGS) entry which is preliminary data.</text>
</comment>
<dbReference type="InterPro" id="IPR011008">
    <property type="entry name" value="Dimeric_a/b-barrel"/>
</dbReference>
<reference evidence="2" key="1">
    <citation type="submission" date="2023-03" db="EMBL/GenBank/DDBJ databases">
        <title>Massive genome expansion in bonnet fungi (Mycena s.s.) driven by repeated elements and novel gene families across ecological guilds.</title>
        <authorList>
            <consortium name="Lawrence Berkeley National Laboratory"/>
            <person name="Harder C.B."/>
            <person name="Miyauchi S."/>
            <person name="Viragh M."/>
            <person name="Kuo A."/>
            <person name="Thoen E."/>
            <person name="Andreopoulos B."/>
            <person name="Lu D."/>
            <person name="Skrede I."/>
            <person name="Drula E."/>
            <person name="Henrissat B."/>
            <person name="Morin E."/>
            <person name="Kohler A."/>
            <person name="Barry K."/>
            <person name="LaButti K."/>
            <person name="Morin E."/>
            <person name="Salamov A."/>
            <person name="Lipzen A."/>
            <person name="Mereny Z."/>
            <person name="Hegedus B."/>
            <person name="Baldrian P."/>
            <person name="Stursova M."/>
            <person name="Weitz H."/>
            <person name="Taylor A."/>
            <person name="Grigoriev I.V."/>
            <person name="Nagy L.G."/>
            <person name="Martin F."/>
            <person name="Kauserud H."/>
        </authorList>
    </citation>
    <scope>NUCLEOTIDE SEQUENCE</scope>
    <source>
        <strain evidence="2">9284</strain>
    </source>
</reference>
<keyword evidence="3" id="KW-1185">Reference proteome</keyword>
<evidence type="ECO:0000313" key="2">
    <source>
        <dbReference type="EMBL" id="KAJ7636916.1"/>
    </source>
</evidence>
<gene>
    <name evidence="2" type="ORF">FB45DRAFT_907700</name>
</gene>